<dbReference type="InterPro" id="IPR009057">
    <property type="entry name" value="Homeodomain-like_sf"/>
</dbReference>
<dbReference type="PROSITE" id="PS50090">
    <property type="entry name" value="MYB_LIKE"/>
    <property type="match status" value="1"/>
</dbReference>
<protein>
    <recommendedName>
        <fullName evidence="2">Myb-like domain-containing protein</fullName>
    </recommendedName>
</protein>
<reference evidence="3 4" key="1">
    <citation type="submission" date="2016-07" db="EMBL/GenBank/DDBJ databases">
        <title>Pervasive Adenine N6-methylation of Active Genes in Fungi.</title>
        <authorList>
            <consortium name="DOE Joint Genome Institute"/>
            <person name="Mondo S.J."/>
            <person name="Dannebaum R.O."/>
            <person name="Kuo R.C."/>
            <person name="Labutti K."/>
            <person name="Haridas S."/>
            <person name="Kuo A."/>
            <person name="Salamov A."/>
            <person name="Ahrendt S.R."/>
            <person name="Lipzen A."/>
            <person name="Sullivan W."/>
            <person name="Andreopoulos W.B."/>
            <person name="Clum A."/>
            <person name="Lindquist E."/>
            <person name="Daum C."/>
            <person name="Ramamoorthy G.K."/>
            <person name="Gryganskyi A."/>
            <person name="Culley D."/>
            <person name="Magnuson J.K."/>
            <person name="James T.Y."/>
            <person name="O'Malley M.A."/>
            <person name="Stajich J.E."/>
            <person name="Spatafora J.W."/>
            <person name="Visel A."/>
            <person name="Grigoriev I.V."/>
        </authorList>
    </citation>
    <scope>NUCLEOTIDE SEQUENCE [LARGE SCALE GENOMIC DNA]</scope>
    <source>
        <strain evidence="3 4">NRRL 2496</strain>
    </source>
</reference>
<dbReference type="InterPro" id="IPR001005">
    <property type="entry name" value="SANT/Myb"/>
</dbReference>
<feature type="region of interest" description="Disordered" evidence="1">
    <location>
        <begin position="121"/>
        <end position="191"/>
    </location>
</feature>
<feature type="compositionally biased region" description="Basic and acidic residues" evidence="1">
    <location>
        <begin position="1"/>
        <end position="10"/>
    </location>
</feature>
<organism evidence="3 4">
    <name type="scientific">Syncephalastrum racemosum</name>
    <name type="common">Filamentous fungus</name>
    <dbReference type="NCBI Taxonomy" id="13706"/>
    <lineage>
        <taxon>Eukaryota</taxon>
        <taxon>Fungi</taxon>
        <taxon>Fungi incertae sedis</taxon>
        <taxon>Mucoromycota</taxon>
        <taxon>Mucoromycotina</taxon>
        <taxon>Mucoromycetes</taxon>
        <taxon>Mucorales</taxon>
        <taxon>Syncephalastraceae</taxon>
        <taxon>Syncephalastrum</taxon>
    </lineage>
</organism>
<dbReference type="EMBL" id="MCGN01000011">
    <property type="protein sequence ID" value="ORY91285.1"/>
    <property type="molecule type" value="Genomic_DNA"/>
</dbReference>
<name>A0A1X2H1J1_SYNRA</name>
<feature type="region of interest" description="Disordered" evidence="1">
    <location>
        <begin position="324"/>
        <end position="371"/>
    </location>
</feature>
<dbReference type="AlphaFoldDB" id="A0A1X2H1J1"/>
<accession>A0A1X2H1J1</accession>
<evidence type="ECO:0000259" key="2">
    <source>
        <dbReference type="PROSITE" id="PS50090"/>
    </source>
</evidence>
<keyword evidence="4" id="KW-1185">Reference proteome</keyword>
<dbReference type="STRING" id="13706.A0A1X2H1J1"/>
<gene>
    <name evidence="3" type="ORF">BCR43DRAFT_498828</name>
</gene>
<feature type="region of interest" description="Disordered" evidence="1">
    <location>
        <begin position="1"/>
        <end position="31"/>
    </location>
</feature>
<feature type="domain" description="Myb-like" evidence="2">
    <location>
        <begin position="234"/>
        <end position="286"/>
    </location>
</feature>
<evidence type="ECO:0000313" key="3">
    <source>
        <dbReference type="EMBL" id="ORY91285.1"/>
    </source>
</evidence>
<evidence type="ECO:0000313" key="4">
    <source>
        <dbReference type="Proteomes" id="UP000242180"/>
    </source>
</evidence>
<feature type="compositionally biased region" description="Polar residues" evidence="1">
    <location>
        <begin position="151"/>
        <end position="162"/>
    </location>
</feature>
<evidence type="ECO:0000256" key="1">
    <source>
        <dbReference type="SAM" id="MobiDB-lite"/>
    </source>
</evidence>
<dbReference type="OrthoDB" id="6781668at2759"/>
<dbReference type="CDD" id="cd00167">
    <property type="entry name" value="SANT"/>
    <property type="match status" value="1"/>
</dbReference>
<dbReference type="Proteomes" id="UP000242180">
    <property type="component" value="Unassembled WGS sequence"/>
</dbReference>
<dbReference type="SUPFAM" id="SSF46689">
    <property type="entry name" value="Homeodomain-like"/>
    <property type="match status" value="1"/>
</dbReference>
<sequence length="371" mass="42564">MQQQENDKQQQQEAHGLPPITPGRNHSPPIFTAQHQQSNLAHVPDNDAASKQRALYEFMQREQAAKSQIIRAAYDYLTQEEISIMLMDCAFNENEVLHRLEERSDYLDGIRHIISVAKPTLFIPPPPPSPVSQSLAIQSSYPPSSPIPTHAHSQSPGHNAQAQRKLLQEDQRSLKRDRKKRTRRPGRLALDDALKQMQTQPGSAFEGWSEARIRAYQMIEQNPNSYYYRFNAPGEEQRKGPWSDQERELFFKRLQDFGANGQWGIFSMAIPGRVGYQCSNYYRLLIESKQIQDPNYVLDEKGKAHYLFDKKSAGGNIEKAIRTHSPHTFNKAKKERSRRKTDEDDDGSGAFTPYPKATSQRQRVTRSMARS</sequence>
<proteinExistence type="predicted"/>
<comment type="caution">
    <text evidence="3">The sequence shown here is derived from an EMBL/GenBank/DDBJ whole genome shotgun (WGS) entry which is preliminary data.</text>
</comment>
<dbReference type="InParanoid" id="A0A1X2H1J1"/>
<feature type="compositionally biased region" description="Basic residues" evidence="1">
    <location>
        <begin position="175"/>
        <end position="186"/>
    </location>
</feature>
<dbReference type="SMART" id="SM00717">
    <property type="entry name" value="SANT"/>
    <property type="match status" value="1"/>
</dbReference>
<dbReference type="Gene3D" id="1.10.10.60">
    <property type="entry name" value="Homeodomain-like"/>
    <property type="match status" value="1"/>
</dbReference>
<feature type="compositionally biased region" description="Basic residues" evidence="1">
    <location>
        <begin position="324"/>
        <end position="339"/>
    </location>
</feature>